<keyword evidence="3 5" id="KW-0547">Nucleotide-binding</keyword>
<reference key="1">
    <citation type="submission" date="2010-09" db="EMBL/GenBank/DDBJ databases">
        <title>An interdependent metabolic patchwork in the nested three-way symbiosis of mealybugs.</title>
        <authorList>
            <person name="McCutcheon J.P."/>
            <person name="von Dohlen C.D."/>
        </authorList>
    </citation>
    <scope>NUCLEOTIDE SEQUENCE</scope>
    <source>
        <strain>PCIT</strain>
    </source>
</reference>
<name>F7XX96_MOREP</name>
<dbReference type="Gene3D" id="3.40.50.300">
    <property type="entry name" value="P-loop containing nucleotide triphosphate hydrolases"/>
    <property type="match status" value="1"/>
</dbReference>
<dbReference type="UniPathway" id="UPA00588">
    <property type="reaction ID" value="UER00649"/>
</dbReference>
<feature type="binding site" evidence="5">
    <location>
        <position position="200"/>
    </location>
    <ligand>
        <name>ATP</name>
        <dbReference type="ChEBI" id="CHEBI:30616"/>
    </ligand>
</feature>
<dbReference type="NCBIfam" id="NF001379">
    <property type="entry name" value="PRK00279.1-1"/>
    <property type="match status" value="1"/>
</dbReference>
<dbReference type="InterPro" id="IPR027417">
    <property type="entry name" value="P-loop_NTPase"/>
</dbReference>
<feature type="binding site" evidence="5">
    <location>
        <begin position="10"/>
        <end position="15"/>
    </location>
    <ligand>
        <name>ATP</name>
        <dbReference type="ChEBI" id="CHEBI:30616"/>
    </ligand>
</feature>
<dbReference type="GO" id="GO:0005524">
    <property type="term" value="F:ATP binding"/>
    <property type="evidence" value="ECO:0007669"/>
    <property type="project" value="UniProtKB-UniRule"/>
</dbReference>
<dbReference type="GO" id="GO:0004017">
    <property type="term" value="F:AMP kinase activity"/>
    <property type="evidence" value="ECO:0007669"/>
    <property type="project" value="UniProtKB-UniRule"/>
</dbReference>
<comment type="subcellular location">
    <subcellularLocation>
        <location evidence="5 7">Cytoplasm</location>
    </subcellularLocation>
</comment>
<dbReference type="HAMAP" id="MF_00235">
    <property type="entry name" value="Adenylate_kinase_Adk"/>
    <property type="match status" value="1"/>
</dbReference>
<feature type="binding site" evidence="5">
    <location>
        <begin position="85"/>
        <end position="88"/>
    </location>
    <ligand>
        <name>AMP</name>
        <dbReference type="ChEBI" id="CHEBI:456215"/>
    </ligand>
</feature>
<dbReference type="EC" id="2.7.4.3" evidence="5 7"/>
<accession>F7XX96</accession>
<feature type="binding site" evidence="5">
    <location>
        <position position="92"/>
    </location>
    <ligand>
        <name>AMP</name>
        <dbReference type="ChEBI" id="CHEBI:456215"/>
    </ligand>
</feature>
<reference evidence="9 10" key="2">
    <citation type="journal article" date="2011" name="Curr. Biol.">
        <title>An interdependent metabolic patchwork in the nested symbiosis of mealybugs.</title>
        <authorList>
            <person name="McCutcheon J.P."/>
            <person name="von Dohlen C.D."/>
        </authorList>
    </citation>
    <scope>NUCLEOTIDE SEQUENCE [LARGE SCALE GENOMIC DNA]</scope>
    <source>
        <strain evidence="9 10">PCIT</strain>
    </source>
</reference>
<dbReference type="STRING" id="903503.MEPCIT_061"/>
<feature type="binding site" evidence="5">
    <location>
        <position position="156"/>
    </location>
    <ligand>
        <name>AMP</name>
        <dbReference type="ChEBI" id="CHEBI:456215"/>
    </ligand>
</feature>
<evidence type="ECO:0000256" key="4">
    <source>
        <dbReference type="ARBA" id="ARBA00022777"/>
    </source>
</evidence>
<dbReference type="Proteomes" id="UP000000504">
    <property type="component" value="Chromosome"/>
</dbReference>
<organism evidence="9 10">
    <name type="scientific">Moranella endobia (strain PCIT)</name>
    <dbReference type="NCBI Taxonomy" id="903503"/>
    <lineage>
        <taxon>Bacteria</taxon>
        <taxon>Pseudomonadati</taxon>
        <taxon>Pseudomonadota</taxon>
        <taxon>Gammaproteobacteria</taxon>
        <taxon>Enterobacterales</taxon>
        <taxon>Enterobacteriaceae</taxon>
        <taxon>Candidatus Moranella</taxon>
    </lineage>
</organism>
<dbReference type="HOGENOM" id="CLU_032354_1_2_6"/>
<keyword evidence="5" id="KW-0963">Cytoplasm</keyword>
<dbReference type="RefSeq" id="WP_013975473.1">
    <property type="nucleotide sequence ID" value="NC_015735.1"/>
</dbReference>
<keyword evidence="10" id="KW-1185">Reference proteome</keyword>
<evidence type="ECO:0000256" key="6">
    <source>
        <dbReference type="RuleBase" id="RU003330"/>
    </source>
</evidence>
<feature type="domain" description="Adenylate kinase active site lid" evidence="8">
    <location>
        <begin position="123"/>
        <end position="158"/>
    </location>
</feature>
<comment type="catalytic activity">
    <reaction evidence="5 7">
        <text>AMP + ATP = 2 ADP</text>
        <dbReference type="Rhea" id="RHEA:12973"/>
        <dbReference type="ChEBI" id="CHEBI:30616"/>
        <dbReference type="ChEBI" id="CHEBI:456215"/>
        <dbReference type="ChEBI" id="CHEBI:456216"/>
        <dbReference type="EC" id="2.7.4.3"/>
    </reaction>
</comment>
<dbReference type="PANTHER" id="PTHR23359">
    <property type="entry name" value="NUCLEOTIDE KINASE"/>
    <property type="match status" value="1"/>
</dbReference>
<evidence type="ECO:0000259" key="8">
    <source>
        <dbReference type="Pfam" id="PF05191"/>
    </source>
</evidence>
<dbReference type="NCBIfam" id="TIGR01351">
    <property type="entry name" value="adk"/>
    <property type="match status" value="1"/>
</dbReference>
<gene>
    <name evidence="5 9" type="primary">adk</name>
    <name evidence="9" type="ordered locus">MEPCIT_061</name>
</gene>
<dbReference type="eggNOG" id="COG0563">
    <property type="taxonomic scope" value="Bacteria"/>
</dbReference>
<feature type="binding site" evidence="5">
    <location>
        <position position="31"/>
    </location>
    <ligand>
        <name>AMP</name>
        <dbReference type="ChEBI" id="CHEBI:456215"/>
    </ligand>
</feature>
<dbReference type="EMBL" id="CP002243">
    <property type="protein sequence ID" value="AEI74722.1"/>
    <property type="molecule type" value="Genomic_DNA"/>
</dbReference>
<dbReference type="OrthoDB" id="9805030at2"/>
<comment type="subunit">
    <text evidence="5 7">Monomer.</text>
</comment>
<dbReference type="Pfam" id="PF00406">
    <property type="entry name" value="ADK"/>
    <property type="match status" value="1"/>
</dbReference>
<evidence type="ECO:0000256" key="2">
    <source>
        <dbReference type="ARBA" id="ARBA00022727"/>
    </source>
</evidence>
<dbReference type="PRINTS" id="PR00094">
    <property type="entry name" value="ADENYLTKNASE"/>
</dbReference>
<comment type="domain">
    <text evidence="5">Consists of three domains, a large central CORE domain and two small peripheral domains, NMPbind and LID, which undergo movements during catalysis. The LID domain closes over the site of phosphoryl transfer upon ATP binding. Assembling and dissambling the active center during each catalytic cycle provides an effective means to prevent ATP hydrolysis.</text>
</comment>
<sequence>MRIMLLGAPGAGKGTHAKFIMDKYSIPQISTGNILRTAVDAQSELGKQAKVLMDAGKLINDELMIALVTERIKQNYYRNGFVLEGFPRTMAQAYALKEAGIVMDYVLFFEIPDSIIIERIVGRRVHVPSGRIYHVKFNPPKQEGKDDITGEPLTTRTDDKKYTLHKRLMEYYQQTVPLIDYYHQEADKGKIRYYQLDSTRNVNDISAELTAILEHDN</sequence>
<dbReference type="InterPro" id="IPR007862">
    <property type="entry name" value="Adenylate_kinase_lid-dom"/>
</dbReference>
<keyword evidence="4 5" id="KW-0418">Kinase</keyword>
<evidence type="ECO:0000256" key="5">
    <source>
        <dbReference type="HAMAP-Rule" id="MF_00235"/>
    </source>
</evidence>
<comment type="pathway">
    <text evidence="5">Purine metabolism; AMP biosynthesis via salvage pathway; AMP from ADP: step 1/1.</text>
</comment>
<dbReference type="KEGG" id="men:MEPCIT_061"/>
<dbReference type="InterPro" id="IPR006259">
    <property type="entry name" value="Adenyl_kin_sub"/>
</dbReference>
<keyword evidence="1 5" id="KW-0808">Transferase</keyword>
<evidence type="ECO:0000313" key="9">
    <source>
        <dbReference type="EMBL" id="AEI74722.1"/>
    </source>
</evidence>
<dbReference type="GO" id="GO:0005737">
    <property type="term" value="C:cytoplasm"/>
    <property type="evidence" value="ECO:0007669"/>
    <property type="project" value="UniProtKB-SubCell"/>
</dbReference>
<evidence type="ECO:0000256" key="7">
    <source>
        <dbReference type="RuleBase" id="RU003331"/>
    </source>
</evidence>
<comment type="caution">
    <text evidence="5">Lacks conserved residue(s) required for the propagation of feature annotation.</text>
</comment>
<comment type="function">
    <text evidence="5">Catalyzes the reversible transfer of the terminal phosphate group between ATP and AMP. Plays an important role in cellular energy homeostasis and in adenine nucleotide metabolism.</text>
</comment>
<evidence type="ECO:0000256" key="3">
    <source>
        <dbReference type="ARBA" id="ARBA00022741"/>
    </source>
</evidence>
<dbReference type="AlphaFoldDB" id="F7XX96"/>
<proteinExistence type="inferred from homology"/>
<feature type="binding site" evidence="5">
    <location>
        <position position="36"/>
    </location>
    <ligand>
        <name>AMP</name>
        <dbReference type="ChEBI" id="CHEBI:456215"/>
    </ligand>
</feature>
<dbReference type="InterPro" id="IPR000850">
    <property type="entry name" value="Adenylat/UMP-CMP_kin"/>
</dbReference>
<dbReference type="FunFam" id="3.40.50.300:FF:000106">
    <property type="entry name" value="Adenylate kinase mitochondrial"/>
    <property type="match status" value="1"/>
</dbReference>
<feature type="binding site" evidence="5">
    <location>
        <position position="167"/>
    </location>
    <ligand>
        <name>AMP</name>
        <dbReference type="ChEBI" id="CHEBI:456215"/>
    </ligand>
</feature>
<dbReference type="SUPFAM" id="SSF52540">
    <property type="entry name" value="P-loop containing nucleoside triphosphate hydrolases"/>
    <property type="match status" value="1"/>
</dbReference>
<feature type="region of interest" description="NMP" evidence="5">
    <location>
        <begin position="30"/>
        <end position="59"/>
    </location>
</feature>
<dbReference type="GO" id="GO:0044209">
    <property type="term" value="P:AMP salvage"/>
    <property type="evidence" value="ECO:0007669"/>
    <property type="project" value="UniProtKB-UniRule"/>
</dbReference>
<keyword evidence="5 7" id="KW-0067">ATP-binding</keyword>
<comment type="similarity">
    <text evidence="5 6">Belongs to the adenylate kinase family.</text>
</comment>
<feature type="region of interest" description="LID" evidence="5">
    <location>
        <begin position="122"/>
        <end position="159"/>
    </location>
</feature>
<feature type="binding site" evidence="5">
    <location>
        <position position="123"/>
    </location>
    <ligand>
        <name>ATP</name>
        <dbReference type="ChEBI" id="CHEBI:30616"/>
    </ligand>
</feature>
<feature type="binding site" evidence="5">
    <location>
        <begin position="132"/>
        <end position="133"/>
    </location>
    <ligand>
        <name>ATP</name>
        <dbReference type="ChEBI" id="CHEBI:30616"/>
    </ligand>
</feature>
<protein>
    <recommendedName>
        <fullName evidence="5 7">Adenylate kinase</fullName>
        <shortName evidence="5">AK</shortName>
        <ecNumber evidence="5 7">2.7.4.3</ecNumber>
    </recommendedName>
    <alternativeName>
        <fullName evidence="5">ATP-AMP transphosphorylase</fullName>
    </alternativeName>
    <alternativeName>
        <fullName evidence="5">ATP:AMP phosphotransferase</fullName>
    </alternativeName>
    <alternativeName>
        <fullName evidence="5">Adenylate monophosphate kinase</fullName>
    </alternativeName>
</protein>
<dbReference type="Pfam" id="PF05191">
    <property type="entry name" value="ADK_lid"/>
    <property type="match status" value="1"/>
</dbReference>
<evidence type="ECO:0000313" key="10">
    <source>
        <dbReference type="Proteomes" id="UP000000504"/>
    </source>
</evidence>
<evidence type="ECO:0000256" key="1">
    <source>
        <dbReference type="ARBA" id="ARBA00022679"/>
    </source>
</evidence>
<keyword evidence="2 5" id="KW-0545">Nucleotide biosynthesis</keyword>
<dbReference type="CDD" id="cd01428">
    <property type="entry name" value="ADK"/>
    <property type="match status" value="1"/>
</dbReference>
<feature type="binding site" evidence="5">
    <location>
        <begin position="57"/>
        <end position="59"/>
    </location>
    <ligand>
        <name>AMP</name>
        <dbReference type="ChEBI" id="CHEBI:456215"/>
    </ligand>
</feature>